<feature type="non-terminal residue" evidence="4">
    <location>
        <position position="235"/>
    </location>
</feature>
<dbReference type="SUPFAM" id="SSF53659">
    <property type="entry name" value="Isocitrate/Isopropylmalate dehydrogenase-like"/>
    <property type="match status" value="1"/>
</dbReference>
<accession>A0A520LNU4</accession>
<name>A0A520LNU4_9GAMM</name>
<keyword evidence="1" id="KW-0479">Metal-binding</keyword>
<dbReference type="GO" id="GO:0050570">
    <property type="term" value="F:4-hydroxythreonine-4-phosphate dehydrogenase activity"/>
    <property type="evidence" value="ECO:0007669"/>
    <property type="project" value="UniProtKB-EC"/>
</dbReference>
<dbReference type="EC" id="1.1.1.262" evidence="4"/>
<dbReference type="GO" id="GO:0051287">
    <property type="term" value="F:NAD binding"/>
    <property type="evidence" value="ECO:0007669"/>
    <property type="project" value="InterPro"/>
</dbReference>
<dbReference type="AlphaFoldDB" id="A0A520LNU4"/>
<dbReference type="GO" id="GO:0046872">
    <property type="term" value="F:metal ion binding"/>
    <property type="evidence" value="ECO:0007669"/>
    <property type="project" value="UniProtKB-KW"/>
</dbReference>
<dbReference type="PANTHER" id="PTHR30004:SF5">
    <property type="entry name" value="4-HYDROXYTHREONINE-4-PHOSPHATE DEHYDROGENASE"/>
    <property type="match status" value="1"/>
</dbReference>
<evidence type="ECO:0000313" key="5">
    <source>
        <dbReference type="Proteomes" id="UP000318148"/>
    </source>
</evidence>
<dbReference type="PANTHER" id="PTHR30004">
    <property type="entry name" value="4-HYDROXYTHREONINE-4-PHOSPHATE DEHYDROGENASE"/>
    <property type="match status" value="1"/>
</dbReference>
<dbReference type="GO" id="GO:0008615">
    <property type="term" value="P:pyridoxine biosynthetic process"/>
    <property type="evidence" value="ECO:0007669"/>
    <property type="project" value="TreeGrafter"/>
</dbReference>
<dbReference type="Pfam" id="PF04166">
    <property type="entry name" value="PdxA"/>
    <property type="match status" value="1"/>
</dbReference>
<evidence type="ECO:0000313" key="4">
    <source>
        <dbReference type="EMBL" id="RZO08255.1"/>
    </source>
</evidence>
<dbReference type="Proteomes" id="UP000318148">
    <property type="component" value="Unassembled WGS sequence"/>
</dbReference>
<dbReference type="InterPro" id="IPR005255">
    <property type="entry name" value="PdxA_fam"/>
</dbReference>
<gene>
    <name evidence="4" type="primary">pdxA</name>
    <name evidence="4" type="ORF">EVB02_00810</name>
</gene>
<comment type="caution">
    <text evidence="4">The sequence shown here is derived from an EMBL/GenBank/DDBJ whole genome shotgun (WGS) entry which is preliminary data.</text>
</comment>
<evidence type="ECO:0000256" key="2">
    <source>
        <dbReference type="ARBA" id="ARBA00023002"/>
    </source>
</evidence>
<keyword evidence="3" id="KW-0520">NAD</keyword>
<dbReference type="Gene3D" id="3.40.718.10">
    <property type="entry name" value="Isopropylmalate Dehydrogenase"/>
    <property type="match status" value="1"/>
</dbReference>
<dbReference type="GO" id="GO:0042823">
    <property type="term" value="P:pyridoxal phosphate biosynthetic process"/>
    <property type="evidence" value="ECO:0007669"/>
    <property type="project" value="TreeGrafter"/>
</dbReference>
<proteinExistence type="predicted"/>
<keyword evidence="2 4" id="KW-0560">Oxidoreductase</keyword>
<dbReference type="EMBL" id="SHBO01000005">
    <property type="protein sequence ID" value="RZO08255.1"/>
    <property type="molecule type" value="Genomic_DNA"/>
</dbReference>
<sequence length="235" mass="25479">MEPKTIAISVGEPAGIGPDTLIQIIQSRREHHLIAHADPDLLIQRAKTLNLPLKLVDPTNKNSLTAGVLAIAPQKLVDTCTPGKLNENNSDYVIRCLDAATEDCLTKSADALVTGPIQKSIIKETSIKFTGHTEYLANKMNVPNVVMMLASDEMKVALVTTHIPISQVADAITGEKLKIIIKILNENLITNFGIKEPNIMVCGLNPHAGESGHIGYEEEEIIKPCLKNLINNGIK</sequence>
<reference evidence="4 5" key="1">
    <citation type="submission" date="2019-02" db="EMBL/GenBank/DDBJ databases">
        <title>Prokaryotic population dynamics and viral predation in marine succession experiment using metagenomics: the confinement effect.</title>
        <authorList>
            <person name="Haro-Moreno J.M."/>
            <person name="Rodriguez-Valera F."/>
            <person name="Lopez-Perez M."/>
        </authorList>
    </citation>
    <scope>NUCLEOTIDE SEQUENCE [LARGE SCALE GENOMIC DNA]</scope>
    <source>
        <strain evidence="4">MED-G169</strain>
    </source>
</reference>
<evidence type="ECO:0000256" key="3">
    <source>
        <dbReference type="ARBA" id="ARBA00023027"/>
    </source>
</evidence>
<protein>
    <submittedName>
        <fullName evidence="4">4-hydroxythreonine-4-phosphate dehydrogenase</fullName>
        <ecNumber evidence="4">1.1.1.262</ecNumber>
    </submittedName>
</protein>
<organism evidence="4 5">
    <name type="scientific">SAR92 clade bacterium</name>
    <dbReference type="NCBI Taxonomy" id="2315479"/>
    <lineage>
        <taxon>Bacteria</taxon>
        <taxon>Pseudomonadati</taxon>
        <taxon>Pseudomonadota</taxon>
        <taxon>Gammaproteobacteria</taxon>
        <taxon>Cellvibrionales</taxon>
        <taxon>Porticoccaceae</taxon>
        <taxon>SAR92 clade</taxon>
    </lineage>
</organism>
<evidence type="ECO:0000256" key="1">
    <source>
        <dbReference type="ARBA" id="ARBA00022723"/>
    </source>
</evidence>